<evidence type="ECO:0000313" key="2">
    <source>
        <dbReference type="EMBL" id="GMH11456.1"/>
    </source>
</evidence>
<sequence length="357" mass="40399">MSDSCQQEEDYFDLLPDPILLLVFDKVLDAKSLCRCLLVSKRFASLIPQLDSISIKIGTPRKKSDGALRKLRTGSSNNLVNTLICQFIAKPLQFLQHLAMMKSDSTSENGDLNYVHWMTKYLKNFSEVRFLQLELPSRGSEIGGKDTPFLKWTAEFGKELQRCVILQANSFEKRENTCNSTKIDEEEFHQNQSVLLSNDDLKTRIIWIITCVVTASARHSLLKKLVTDCPELRNAVITDSSKQWKLSMKEDQIRELRNEMNSSSCSASQMSQRTCVPDLVMRLYYVRELELACSGYAMKGATLVAIRSASLAEERDGDSFLKGCLGGREGGELLAEAAREITRRTDKTVYKVEMSSF</sequence>
<comment type="caution">
    <text evidence="2">The sequence shown here is derived from an EMBL/GenBank/DDBJ whole genome shotgun (WGS) entry which is preliminary data.</text>
</comment>
<keyword evidence="3" id="KW-1185">Reference proteome</keyword>
<dbReference type="Proteomes" id="UP001279734">
    <property type="component" value="Unassembled WGS sequence"/>
</dbReference>
<dbReference type="Pfam" id="PF12937">
    <property type="entry name" value="F-box-like"/>
    <property type="match status" value="1"/>
</dbReference>
<organism evidence="2 3">
    <name type="scientific">Nepenthes gracilis</name>
    <name type="common">Slender pitcher plant</name>
    <dbReference type="NCBI Taxonomy" id="150966"/>
    <lineage>
        <taxon>Eukaryota</taxon>
        <taxon>Viridiplantae</taxon>
        <taxon>Streptophyta</taxon>
        <taxon>Embryophyta</taxon>
        <taxon>Tracheophyta</taxon>
        <taxon>Spermatophyta</taxon>
        <taxon>Magnoliopsida</taxon>
        <taxon>eudicotyledons</taxon>
        <taxon>Gunneridae</taxon>
        <taxon>Pentapetalae</taxon>
        <taxon>Caryophyllales</taxon>
        <taxon>Nepenthaceae</taxon>
        <taxon>Nepenthes</taxon>
    </lineage>
</organism>
<feature type="domain" description="F-box" evidence="1">
    <location>
        <begin position="13"/>
        <end position="47"/>
    </location>
</feature>
<name>A0AAD3SJ86_NEPGR</name>
<protein>
    <recommendedName>
        <fullName evidence="1">F-box domain-containing protein</fullName>
    </recommendedName>
</protein>
<proteinExistence type="predicted"/>
<reference evidence="2" key="1">
    <citation type="submission" date="2023-05" db="EMBL/GenBank/DDBJ databases">
        <title>Nepenthes gracilis genome sequencing.</title>
        <authorList>
            <person name="Fukushima K."/>
        </authorList>
    </citation>
    <scope>NUCLEOTIDE SEQUENCE</scope>
    <source>
        <strain evidence="2">SING2019-196</strain>
    </source>
</reference>
<dbReference type="InterPro" id="IPR044809">
    <property type="entry name" value="AUF1-like"/>
</dbReference>
<evidence type="ECO:0000259" key="1">
    <source>
        <dbReference type="Pfam" id="PF12937"/>
    </source>
</evidence>
<evidence type="ECO:0000313" key="3">
    <source>
        <dbReference type="Proteomes" id="UP001279734"/>
    </source>
</evidence>
<dbReference type="PANTHER" id="PTHR31215">
    <property type="entry name" value="OS05G0510400 PROTEIN-RELATED"/>
    <property type="match status" value="1"/>
</dbReference>
<dbReference type="InterPro" id="IPR036047">
    <property type="entry name" value="F-box-like_dom_sf"/>
</dbReference>
<dbReference type="SUPFAM" id="SSF81383">
    <property type="entry name" value="F-box domain"/>
    <property type="match status" value="1"/>
</dbReference>
<dbReference type="EMBL" id="BSYO01000011">
    <property type="protein sequence ID" value="GMH11456.1"/>
    <property type="molecule type" value="Genomic_DNA"/>
</dbReference>
<dbReference type="Gene3D" id="1.20.1280.50">
    <property type="match status" value="1"/>
</dbReference>
<gene>
    <name evidence="2" type="ORF">Nepgr_013297</name>
</gene>
<accession>A0AAD3SJ86</accession>
<dbReference type="InterPro" id="IPR001810">
    <property type="entry name" value="F-box_dom"/>
</dbReference>
<dbReference type="AlphaFoldDB" id="A0AAD3SJ86"/>